<accession>A0A550CRN1</accession>
<reference evidence="2 3" key="1">
    <citation type="journal article" date="2019" name="New Phytol.">
        <title>Comparative genomics reveals unique wood-decay strategies and fruiting body development in the Schizophyllaceae.</title>
        <authorList>
            <person name="Almasi E."/>
            <person name="Sahu N."/>
            <person name="Krizsan K."/>
            <person name="Balint B."/>
            <person name="Kovacs G.M."/>
            <person name="Kiss B."/>
            <person name="Cseklye J."/>
            <person name="Drula E."/>
            <person name="Henrissat B."/>
            <person name="Nagy I."/>
            <person name="Chovatia M."/>
            <person name="Adam C."/>
            <person name="LaButti K."/>
            <person name="Lipzen A."/>
            <person name="Riley R."/>
            <person name="Grigoriev I.V."/>
            <person name="Nagy L.G."/>
        </authorList>
    </citation>
    <scope>NUCLEOTIDE SEQUENCE [LARGE SCALE GENOMIC DNA]</scope>
    <source>
        <strain evidence="2 3">NL-1724</strain>
    </source>
</reference>
<evidence type="ECO:0000256" key="1">
    <source>
        <dbReference type="SAM" id="MobiDB-lite"/>
    </source>
</evidence>
<dbReference type="AlphaFoldDB" id="A0A550CRN1"/>
<sequence length="293" mass="32897">MSSKRVVRKPGSSASAQPIEHASRPRRNAQDIYKDLYEVIARRQAVQPPFAQFDIEALLDLAETEQGDHVHQLAWNAIALDECEKVLDRAQDLKKSSKSGASFARKLVPPLMTWEDLEFFVKSTVYPTVRFSRQATIQELVHNYAMEDGDLKPDLQHLETLSQSFYRPDAICRWTDSSARHCGMAIGEHLRGTLQAHAGPSTTVCLWDGCDFGIHPTDVARQKGLMIYHVAMVHFRIIPVCSMCPSNLFRPPNLPPKKLPYTLAEHFASGWCIGLAACAMEYGKPVISPRIVQ</sequence>
<proteinExistence type="predicted"/>
<keyword evidence="3" id="KW-1185">Reference proteome</keyword>
<dbReference type="EMBL" id="VDMD01000002">
    <property type="protein sequence ID" value="TRM67456.1"/>
    <property type="molecule type" value="Genomic_DNA"/>
</dbReference>
<organism evidence="2 3">
    <name type="scientific">Schizophyllum amplum</name>
    <dbReference type="NCBI Taxonomy" id="97359"/>
    <lineage>
        <taxon>Eukaryota</taxon>
        <taxon>Fungi</taxon>
        <taxon>Dikarya</taxon>
        <taxon>Basidiomycota</taxon>
        <taxon>Agaricomycotina</taxon>
        <taxon>Agaricomycetes</taxon>
        <taxon>Agaricomycetidae</taxon>
        <taxon>Agaricales</taxon>
        <taxon>Schizophyllaceae</taxon>
        <taxon>Schizophyllum</taxon>
    </lineage>
</organism>
<evidence type="ECO:0000313" key="2">
    <source>
        <dbReference type="EMBL" id="TRM67456.1"/>
    </source>
</evidence>
<dbReference type="Proteomes" id="UP000320762">
    <property type="component" value="Unassembled WGS sequence"/>
</dbReference>
<feature type="region of interest" description="Disordered" evidence="1">
    <location>
        <begin position="1"/>
        <end position="26"/>
    </location>
</feature>
<comment type="caution">
    <text evidence="2">The sequence shown here is derived from an EMBL/GenBank/DDBJ whole genome shotgun (WGS) entry which is preliminary data.</text>
</comment>
<protein>
    <submittedName>
        <fullName evidence="2">Uncharacterized protein</fullName>
    </submittedName>
</protein>
<name>A0A550CRN1_9AGAR</name>
<evidence type="ECO:0000313" key="3">
    <source>
        <dbReference type="Proteomes" id="UP000320762"/>
    </source>
</evidence>
<gene>
    <name evidence="2" type="ORF">BD626DRAFT_533906</name>
</gene>